<evidence type="ECO:0000256" key="1">
    <source>
        <dbReference type="ARBA" id="ARBA00001933"/>
    </source>
</evidence>
<comment type="cofactor">
    <cofactor evidence="1">
        <name>pyridoxal 5'-phosphate</name>
        <dbReference type="ChEBI" id="CHEBI:597326"/>
    </cofactor>
</comment>
<dbReference type="InterPro" id="IPR043132">
    <property type="entry name" value="BCAT-like_C"/>
</dbReference>
<sequence length="300" mass="33314">MNAQPIIWVNGRRQADLPVTDRGLQYGDGFFTTALIVCGRLLNWQAHWRRLQNSAVRLKMPELCQASLLAEIKNALAELTSIETHADNAWILKILITRGSGGRGYQPPREAEITRILQFSHTTDAFSCGASAIELPIQAAMSIPVCITLSGMQPQLAGIKHLNRLENVLARAELEESPEGLMLNGAGEVIGGTQSNLFVVKDGRLLTPILDLSGVEGTCRYQLLRLAEEQMQGAQEVRLKLLDLQGADSVFLANAVRGIMPVRELKTGMGTWHFANREVAEWQRLWQKFQRENGLDLHVD</sequence>
<comment type="subunit">
    <text evidence="3">Homodimer.</text>
</comment>
<dbReference type="PANTHER" id="PTHR42743">
    <property type="entry name" value="AMINO-ACID AMINOTRANSFERASE"/>
    <property type="match status" value="1"/>
</dbReference>
<proteinExistence type="inferred from homology"/>
<keyword evidence="4" id="KW-0663">Pyridoxal phosphate</keyword>
<reference evidence="11 12" key="1">
    <citation type="submission" date="2020-06" db="EMBL/GenBank/DDBJ databases">
        <authorList>
            <person name="Scott K."/>
        </authorList>
    </citation>
    <scope>NUCLEOTIDE SEQUENCE [LARGE SCALE GENOMIC DNA]</scope>
    <source>
        <strain evidence="11 12">HH1</strain>
    </source>
</reference>
<dbReference type="Gene3D" id="3.20.10.10">
    <property type="entry name" value="D-amino Acid Aminotransferase, subunit A, domain 2"/>
    <property type="match status" value="1"/>
</dbReference>
<dbReference type="NCBIfam" id="TIGR03461">
    <property type="entry name" value="pabC_Proteo"/>
    <property type="match status" value="1"/>
</dbReference>
<name>A0ABS0BXL2_9GAMM</name>
<evidence type="ECO:0000256" key="4">
    <source>
        <dbReference type="ARBA" id="ARBA00022898"/>
    </source>
</evidence>
<evidence type="ECO:0000256" key="7">
    <source>
        <dbReference type="ARBA" id="ARBA00035633"/>
    </source>
</evidence>
<dbReference type="Proteomes" id="UP001193680">
    <property type="component" value="Unassembled WGS sequence"/>
</dbReference>
<dbReference type="GO" id="GO:0008696">
    <property type="term" value="F:4-amino-4-deoxychorismate lyase activity"/>
    <property type="evidence" value="ECO:0007669"/>
    <property type="project" value="UniProtKB-EC"/>
</dbReference>
<comment type="similarity">
    <text evidence="2">Belongs to the class-IV pyridoxal-phosphate-dependent aminotransferase family.</text>
</comment>
<evidence type="ECO:0000313" key="12">
    <source>
        <dbReference type="Proteomes" id="UP001193680"/>
    </source>
</evidence>
<reference evidence="11 12" key="2">
    <citation type="submission" date="2020-11" db="EMBL/GenBank/DDBJ databases">
        <title>Sulfur oxidizing isolate from Hospital Hole Sinkhole.</title>
        <authorList>
            <person name="Scott K.M."/>
        </authorList>
    </citation>
    <scope>NUCLEOTIDE SEQUENCE [LARGE SCALE GENOMIC DNA]</scope>
    <source>
        <strain evidence="11 12">HH1</strain>
    </source>
</reference>
<dbReference type="EMBL" id="JACBGI020000020">
    <property type="protein sequence ID" value="MBF6058530.1"/>
    <property type="molecule type" value="Genomic_DNA"/>
</dbReference>
<dbReference type="RefSeq" id="WP_185978675.1">
    <property type="nucleotide sequence ID" value="NZ_JACBGI020000020.1"/>
</dbReference>
<keyword evidence="12" id="KW-1185">Reference proteome</keyword>
<evidence type="ECO:0000256" key="9">
    <source>
        <dbReference type="ARBA" id="ARBA00049529"/>
    </source>
</evidence>
<accession>A0ABS0BXL2</accession>
<evidence type="ECO:0000256" key="6">
    <source>
        <dbReference type="ARBA" id="ARBA00023239"/>
    </source>
</evidence>
<keyword evidence="5" id="KW-0289">Folate biosynthesis</keyword>
<comment type="catalytic activity">
    <reaction evidence="9">
        <text>4-amino-4-deoxychorismate = 4-aminobenzoate + pyruvate + H(+)</text>
        <dbReference type="Rhea" id="RHEA:16201"/>
        <dbReference type="ChEBI" id="CHEBI:15361"/>
        <dbReference type="ChEBI" id="CHEBI:15378"/>
        <dbReference type="ChEBI" id="CHEBI:17836"/>
        <dbReference type="ChEBI" id="CHEBI:58406"/>
        <dbReference type="EC" id="4.1.3.38"/>
    </reaction>
</comment>
<dbReference type="SUPFAM" id="SSF56752">
    <property type="entry name" value="D-aminoacid aminotransferase-like PLP-dependent enzymes"/>
    <property type="match status" value="1"/>
</dbReference>
<evidence type="ECO:0000256" key="2">
    <source>
        <dbReference type="ARBA" id="ARBA00009320"/>
    </source>
</evidence>
<comment type="caution">
    <text evidence="11">The sequence shown here is derived from an EMBL/GenBank/DDBJ whole genome shotgun (WGS) entry which is preliminary data.</text>
</comment>
<dbReference type="InterPro" id="IPR050571">
    <property type="entry name" value="Class-IV_PLP-Dep_Aminotrnsfr"/>
</dbReference>
<dbReference type="InterPro" id="IPR036038">
    <property type="entry name" value="Aminotransferase-like"/>
</dbReference>
<gene>
    <name evidence="11" type="primary">pabC</name>
    <name evidence="11" type="ORF">H8792_009260</name>
</gene>
<evidence type="ECO:0000256" key="10">
    <source>
        <dbReference type="NCBIfam" id="TIGR03461"/>
    </source>
</evidence>
<dbReference type="InterPro" id="IPR001544">
    <property type="entry name" value="Aminotrans_IV"/>
</dbReference>
<protein>
    <recommendedName>
        <fullName evidence="8 10">Aminodeoxychorismate lyase</fullName>
        <ecNumber evidence="8 10">4.1.3.38</ecNumber>
    </recommendedName>
</protein>
<evidence type="ECO:0000256" key="8">
    <source>
        <dbReference type="ARBA" id="ARBA00035676"/>
    </source>
</evidence>
<dbReference type="Pfam" id="PF01063">
    <property type="entry name" value="Aminotran_4"/>
    <property type="match status" value="1"/>
</dbReference>
<evidence type="ECO:0000256" key="5">
    <source>
        <dbReference type="ARBA" id="ARBA00022909"/>
    </source>
</evidence>
<organism evidence="11 12">
    <name type="scientific">Thiomicrorhabdus heinhorstiae</name>
    <dbReference type="NCBI Taxonomy" id="2748010"/>
    <lineage>
        <taxon>Bacteria</taxon>
        <taxon>Pseudomonadati</taxon>
        <taxon>Pseudomonadota</taxon>
        <taxon>Gammaproteobacteria</taxon>
        <taxon>Thiotrichales</taxon>
        <taxon>Piscirickettsiaceae</taxon>
        <taxon>Thiomicrorhabdus</taxon>
    </lineage>
</organism>
<dbReference type="EC" id="4.1.3.38" evidence="8 10"/>
<comment type="pathway">
    <text evidence="7">Cofactor biosynthesis; tetrahydrofolate biosynthesis; 4-aminobenzoate from chorismate: step 2/2.</text>
</comment>
<evidence type="ECO:0000313" key="11">
    <source>
        <dbReference type="EMBL" id="MBF6058530.1"/>
    </source>
</evidence>
<dbReference type="InterPro" id="IPR017824">
    <property type="entry name" value="Aminodeoxychorismate_lyase_IV"/>
</dbReference>
<evidence type="ECO:0000256" key="3">
    <source>
        <dbReference type="ARBA" id="ARBA00011738"/>
    </source>
</evidence>
<dbReference type="Gene3D" id="3.30.470.10">
    <property type="match status" value="1"/>
</dbReference>
<dbReference type="InterPro" id="IPR043131">
    <property type="entry name" value="BCAT-like_N"/>
</dbReference>
<dbReference type="PANTHER" id="PTHR42743:SF2">
    <property type="entry name" value="AMINODEOXYCHORISMATE LYASE"/>
    <property type="match status" value="1"/>
</dbReference>
<keyword evidence="6 11" id="KW-0456">Lyase</keyword>